<dbReference type="InterPro" id="IPR037217">
    <property type="entry name" value="Trp/Indoleamine_2_3_dOase-like"/>
</dbReference>
<dbReference type="GO" id="GO:0020037">
    <property type="term" value="F:heme binding"/>
    <property type="evidence" value="ECO:0007669"/>
    <property type="project" value="InterPro"/>
</dbReference>
<comment type="caution">
    <text evidence="9">The sequence shown here is derived from an EMBL/GenBank/DDBJ whole genome shotgun (WGS) entry which is preliminary data.</text>
</comment>
<dbReference type="GO" id="GO:1990904">
    <property type="term" value="C:ribonucleoprotein complex"/>
    <property type="evidence" value="ECO:0007669"/>
    <property type="project" value="UniProtKB-KW"/>
</dbReference>
<dbReference type="GO" id="GO:0016702">
    <property type="term" value="F:oxidoreductase activity, acting on single donors with incorporation of molecular oxygen, incorporation of two atoms of oxygen"/>
    <property type="evidence" value="ECO:0007669"/>
    <property type="project" value="UniProtKB-ARBA"/>
</dbReference>
<dbReference type="InterPro" id="IPR036465">
    <property type="entry name" value="vWFA_dom_sf"/>
</dbReference>
<dbReference type="GO" id="GO:0019441">
    <property type="term" value="P:L-tryptophan catabolic process to kynurenine"/>
    <property type="evidence" value="ECO:0007669"/>
    <property type="project" value="InterPro"/>
</dbReference>
<dbReference type="Pfam" id="PF25045">
    <property type="entry name" value="vWA_Ro60"/>
    <property type="match status" value="1"/>
</dbReference>
<sequence length="1039" mass="116401">MHLNLFAKSLEQTPQTEPLIGKKQVKNSAGGYCFQVTPLQRIRRWLILGSAGGTYYASEKQLTATNAKFVVDIFTETDMDMALKVIELAVDVSVNNLAAKNDTAIFALSLAIVFSKSLEVRKSAWDAIKKVCRIPTHLFALVEFNKTLRSSTGNFKSAPWGKVPKDAIGKWYNEQDPLKLAYAVTKYKNRNNWTHVDVLRLAHVNPKDSELHGLIYKYIVKGWDNIKPETDFVDISVQDPMDIDMMESKKGRLFNFLNAVEKTLKCEYLPENEVAELIKDNRLAREHLNTKHLKSHKVWKALLEDMPMTAMMRSLGQMTAATVLTCDQECSETKTVVNKFKNESLLKKARLHPFNILVALMQYKAGKGLKGSLCWLPVPEITKSLDAAFYLSFQNVEPTNKRYLVGLDVSGSMCAAIQNTNISCAEAAAAMLMVLLKTEPSCLVMAFAKTFKKLDVTAKDSLEKVIEKTKNLTFGSTDCSLPMTYALKYGLKVDVFVVYTDNETYFGKLHPMEALRMYRKKMGIDAKLIVVGMTATNFTIADGDDGGCLDVVGFDASAPQIINNFVNDDEPLSVLPKQFAPLESLLQRMPLKLENGKPGLLAEGKFGDAVLKEFPVIEVDSITDNSLLTGKSSDFKKNKKNLLALFRDYTFAASAYLLEPCDLNIRATGKYGLGREILPKQLAIPLSKIAEKIGAKPFMEYAMSYSLYNWKRTAPGAPMIFPNLRLIRSFQNSPSETGFILVHVAMVAYSGHVVDSTLKVLESAETNDRSMFDKGLGSLLGAMKKINQVMETMWKRSAPSDYKEFRTFIMGTKNQPMFPNGVIYEGVSKEPTFFRGESGANDSIIPTCDNLLQLTDRMPNNPMTAILKDFRTYRPSDHNQWLTFVEKRAVELDIRSFALGSQESSALYLAALDQIREFRDRHWRFTKEYILKHSGHPVATGGSPIIGWLPNQLAAALDAMKDVHTHIYKNGIPNGSVTIYDAKLEGEEFTAKDVQQVNTKQLIDECGDRAVVQRRVLAREVEELGKKLGQNALLPELKR</sequence>
<dbReference type="GO" id="GO:0005737">
    <property type="term" value="C:cytoplasm"/>
    <property type="evidence" value="ECO:0007669"/>
    <property type="project" value="UniProtKB-SubCell"/>
</dbReference>
<dbReference type="Gene3D" id="1.20.58.480">
    <property type="match status" value="1"/>
</dbReference>
<evidence type="ECO:0000256" key="5">
    <source>
        <dbReference type="ARBA" id="ARBA00022884"/>
    </source>
</evidence>
<evidence type="ECO:0000256" key="3">
    <source>
        <dbReference type="ARBA" id="ARBA00022490"/>
    </source>
</evidence>
<keyword evidence="4 7" id="KW-0479">Metal-binding</keyword>
<dbReference type="SUPFAM" id="SSF140864">
    <property type="entry name" value="TROVE domain-like"/>
    <property type="match status" value="1"/>
</dbReference>
<proteinExistence type="inferred from homology"/>
<feature type="binding site" description="proximal binding residue" evidence="7">
    <location>
        <position position="922"/>
    </location>
    <ligand>
        <name>heme b</name>
        <dbReference type="ChEBI" id="CHEBI:60344"/>
    </ligand>
    <ligandPart>
        <name>Fe</name>
        <dbReference type="ChEBI" id="CHEBI:18248"/>
    </ligandPart>
</feature>
<evidence type="ECO:0000313" key="9">
    <source>
        <dbReference type="EMBL" id="KAJ3226063.1"/>
    </source>
</evidence>
<evidence type="ECO:0000256" key="6">
    <source>
        <dbReference type="ARBA" id="ARBA00023274"/>
    </source>
</evidence>
<evidence type="ECO:0000313" key="10">
    <source>
        <dbReference type="Proteomes" id="UP001211065"/>
    </source>
</evidence>
<keyword evidence="6 9" id="KW-0687">Ribonucleoprotein</keyword>
<dbReference type="InterPro" id="IPR037214">
    <property type="entry name" value="TROVE_dom_sf"/>
</dbReference>
<evidence type="ECO:0000256" key="1">
    <source>
        <dbReference type="ARBA" id="ARBA00004496"/>
    </source>
</evidence>
<accession>A0AAD5U7Q6</accession>
<dbReference type="Pfam" id="PF05731">
    <property type="entry name" value="TROVE"/>
    <property type="match status" value="1"/>
</dbReference>
<keyword evidence="3" id="KW-0963">Cytoplasm</keyword>
<dbReference type="AlphaFoldDB" id="A0AAD5U7Q6"/>
<dbReference type="GO" id="GO:0046872">
    <property type="term" value="F:metal ion binding"/>
    <property type="evidence" value="ECO:0007669"/>
    <property type="project" value="UniProtKB-KW"/>
</dbReference>
<reference evidence="9" key="1">
    <citation type="submission" date="2020-05" db="EMBL/GenBank/DDBJ databases">
        <title>Phylogenomic resolution of chytrid fungi.</title>
        <authorList>
            <person name="Stajich J.E."/>
            <person name="Amses K."/>
            <person name="Simmons R."/>
            <person name="Seto K."/>
            <person name="Myers J."/>
            <person name="Bonds A."/>
            <person name="Quandt C.A."/>
            <person name="Barry K."/>
            <person name="Liu P."/>
            <person name="Grigoriev I."/>
            <person name="Longcore J.E."/>
            <person name="James T.Y."/>
        </authorList>
    </citation>
    <scope>NUCLEOTIDE SEQUENCE</scope>
    <source>
        <strain evidence="9">JEL0476</strain>
    </source>
</reference>
<dbReference type="InterPro" id="IPR008858">
    <property type="entry name" value="TROVE_dom"/>
</dbReference>
<evidence type="ECO:0000256" key="4">
    <source>
        <dbReference type="ARBA" id="ARBA00022723"/>
    </source>
</evidence>
<dbReference type="FunFam" id="1.20.58.480:FF:000005">
    <property type="entry name" value="Indoleamine 2,3-dioxygenase family protein"/>
    <property type="match status" value="1"/>
</dbReference>
<keyword evidence="5" id="KW-0694">RNA-binding</keyword>
<dbReference type="PANTHER" id="PTHR14202:SF0">
    <property type="entry name" value="RNA-BINDING PROTEIN RO60"/>
    <property type="match status" value="1"/>
</dbReference>
<gene>
    <name evidence="9" type="primary">TROVE2</name>
    <name evidence="9" type="ORF">HK099_005648</name>
</gene>
<dbReference type="Gene3D" id="3.40.50.410">
    <property type="entry name" value="von Willebrand factor, type A domain"/>
    <property type="match status" value="2"/>
</dbReference>
<dbReference type="SUPFAM" id="SSF53300">
    <property type="entry name" value="vWA-like"/>
    <property type="match status" value="1"/>
</dbReference>
<evidence type="ECO:0000256" key="2">
    <source>
        <dbReference type="ARBA" id="ARBA00007814"/>
    </source>
</evidence>
<dbReference type="Proteomes" id="UP001211065">
    <property type="component" value="Unassembled WGS sequence"/>
</dbReference>
<name>A0AAD5U7Q6_9FUNG</name>
<dbReference type="GO" id="GO:0003723">
    <property type="term" value="F:RNA binding"/>
    <property type="evidence" value="ECO:0007669"/>
    <property type="project" value="UniProtKB-KW"/>
</dbReference>
<dbReference type="SUPFAM" id="SSF140959">
    <property type="entry name" value="Indolic compounds 2,3-dioxygenase-like"/>
    <property type="match status" value="1"/>
</dbReference>
<comment type="similarity">
    <text evidence="2">Belongs to the Ro 60 kDa family.</text>
</comment>
<evidence type="ECO:0000256" key="7">
    <source>
        <dbReference type="PIRSR" id="PIRSR600898-1"/>
    </source>
</evidence>
<keyword evidence="7" id="KW-0349">Heme</keyword>
<dbReference type="PROSITE" id="PS50988">
    <property type="entry name" value="TROVE"/>
    <property type="match status" value="1"/>
</dbReference>
<dbReference type="PANTHER" id="PTHR14202">
    <property type="entry name" value="60 KDA RIBONUCLEOPROTEIN SSA/RO"/>
    <property type="match status" value="1"/>
</dbReference>
<dbReference type="InterPro" id="IPR056800">
    <property type="entry name" value="vWA_Ro60"/>
</dbReference>
<organism evidence="9 10">
    <name type="scientific">Clydaea vesicula</name>
    <dbReference type="NCBI Taxonomy" id="447962"/>
    <lineage>
        <taxon>Eukaryota</taxon>
        <taxon>Fungi</taxon>
        <taxon>Fungi incertae sedis</taxon>
        <taxon>Chytridiomycota</taxon>
        <taxon>Chytridiomycota incertae sedis</taxon>
        <taxon>Chytridiomycetes</taxon>
        <taxon>Lobulomycetales</taxon>
        <taxon>Lobulomycetaceae</taxon>
        <taxon>Clydaea</taxon>
    </lineage>
</organism>
<protein>
    <submittedName>
        <fullName evidence="9">60 kDa SS-A/Ro ribonucleoprotein</fullName>
    </submittedName>
</protein>
<dbReference type="EMBL" id="JADGJW010000045">
    <property type="protein sequence ID" value="KAJ3226063.1"/>
    <property type="molecule type" value="Genomic_DNA"/>
</dbReference>
<feature type="domain" description="TROVE" evidence="8">
    <location>
        <begin position="25"/>
        <end position="401"/>
    </location>
</feature>
<keyword evidence="10" id="KW-1185">Reference proteome</keyword>
<dbReference type="InterPro" id="IPR040322">
    <property type="entry name" value="TROVE2"/>
</dbReference>
<comment type="subcellular location">
    <subcellularLocation>
        <location evidence="1">Cytoplasm</location>
    </subcellularLocation>
</comment>
<evidence type="ECO:0000259" key="8">
    <source>
        <dbReference type="PROSITE" id="PS50988"/>
    </source>
</evidence>
<keyword evidence="7" id="KW-0408">Iron</keyword>